<accession>A0ABS0AE90</accession>
<protein>
    <submittedName>
        <fullName evidence="1">Uncharacterized protein</fullName>
    </submittedName>
</protein>
<organism evidence="1 2">
    <name type="scientific">Alloalcanivorax venustensis ISO4</name>
    <dbReference type="NCBI Taxonomy" id="1177184"/>
    <lineage>
        <taxon>Bacteria</taxon>
        <taxon>Pseudomonadati</taxon>
        <taxon>Pseudomonadota</taxon>
        <taxon>Gammaproteobacteria</taxon>
        <taxon>Oceanospirillales</taxon>
        <taxon>Alcanivoracaceae</taxon>
        <taxon>Alloalcanivorax</taxon>
    </lineage>
</organism>
<evidence type="ECO:0000313" key="2">
    <source>
        <dbReference type="Proteomes" id="UP000644441"/>
    </source>
</evidence>
<sequence length="169" mass="19289">MQDAVDLYRQKIHMDHLESIARFKSALSMARTDVETLVGIVQEKGEVHPIYLKAVRQGLIQTQRVLDTLVFKDLPSTQLVRDVLAVSRAVQATSEMLKAILENPEIAKLDGFIEVYNDIEDYAPKLQKFHVLFGNDRELSWSDVFPDHTGFGHGRPTTYRQHVRKTSAQ</sequence>
<comment type="caution">
    <text evidence="1">The sequence shown here is derived from an EMBL/GenBank/DDBJ whole genome shotgun (WGS) entry which is preliminary data.</text>
</comment>
<gene>
    <name evidence="1" type="ORF">ISO4_01053</name>
</gene>
<dbReference type="Proteomes" id="UP000644441">
    <property type="component" value="Unassembled WGS sequence"/>
</dbReference>
<keyword evidence="2" id="KW-1185">Reference proteome</keyword>
<proteinExistence type="predicted"/>
<name>A0ABS0AE90_9GAMM</name>
<dbReference type="EMBL" id="ARXR01000006">
    <property type="protein sequence ID" value="MBF5052451.1"/>
    <property type="molecule type" value="Genomic_DNA"/>
</dbReference>
<reference evidence="1 2" key="1">
    <citation type="submission" date="2012-09" db="EMBL/GenBank/DDBJ databases">
        <title>Genome Sequence of alkane-degrading Bacterium Alcanivorax venustensis ISO4.</title>
        <authorList>
            <person name="Lai Q."/>
            <person name="Shao Z."/>
        </authorList>
    </citation>
    <scope>NUCLEOTIDE SEQUENCE [LARGE SCALE GENOMIC DNA]</scope>
    <source>
        <strain evidence="1 2">ISO4</strain>
    </source>
</reference>
<evidence type="ECO:0000313" key="1">
    <source>
        <dbReference type="EMBL" id="MBF5052451.1"/>
    </source>
</evidence>